<accession>A0A2R4MFS8</accession>
<evidence type="ECO:0000313" key="4">
    <source>
        <dbReference type="Proteomes" id="UP000258927"/>
    </source>
</evidence>
<keyword evidence="4" id="KW-1185">Reference proteome</keyword>
<dbReference type="PROSITE" id="PS50234">
    <property type="entry name" value="VWFA"/>
    <property type="match status" value="1"/>
</dbReference>
<dbReference type="InterPro" id="IPR002035">
    <property type="entry name" value="VWF_A"/>
</dbReference>
<keyword evidence="1" id="KW-0732">Signal</keyword>
<name>A0A2R4MFS8_9HYPH</name>
<dbReference type="KEGG" id="mmyr:MXMO3_02388"/>
<dbReference type="EMBL" id="CP021330">
    <property type="protein sequence ID" value="AVX04901.1"/>
    <property type="molecule type" value="Genomic_DNA"/>
</dbReference>
<organism evidence="3 4">
    <name type="scientific">Maritalea myrionectae</name>
    <dbReference type="NCBI Taxonomy" id="454601"/>
    <lineage>
        <taxon>Bacteria</taxon>
        <taxon>Pseudomonadati</taxon>
        <taxon>Pseudomonadota</taxon>
        <taxon>Alphaproteobacteria</taxon>
        <taxon>Hyphomicrobiales</taxon>
        <taxon>Devosiaceae</taxon>
        <taxon>Maritalea</taxon>
    </lineage>
</organism>
<dbReference type="RefSeq" id="WP_117396001.1">
    <property type="nucleotide sequence ID" value="NZ_CP021330.1"/>
</dbReference>
<dbReference type="SUPFAM" id="SSF53300">
    <property type="entry name" value="vWA-like"/>
    <property type="match status" value="1"/>
</dbReference>
<sequence>MKRIVFAIAAATGLLFSSPANAVDDVMVVFDGSNSMWGQIEGVAKIEIARDAMENLMGDWIADANIGLMAYGHRREGDCSDIETLIAPGRVDRTEFLEQVRQITPRGKTPLSAAIERAANELAFRDNPATVVVISDGIESCERDPCALADDLNRAGIGFTAHVIGFGLGSQEEEDSLACIAEKTGGRFIAASDAGELQAALGEVSATVATPTEPKPEPEPEYDVSITAPETALAGSSIEVSWRNAVDGRDIVTIVPAGADESEIENHIRVKDNNSSGLRVPGEPGLYEVRYVLDEERRTLASTPVEITEPEVTVTAPETALAGSTIEVSWSKAVDGRDIITIVPAGADEDEIENHIRVKDDSSSGLRVPGEPGLYEVRYVIDEGRRTLASTPVEVTEPEMSVTAPETALAGSTIEVSWSKAVAGRDIITIVPAGADEDEIENHIRVKDDSSSGLRVPGEPGLYEVRYVIDEGRRPLASTPVEVTEPEMSVTAPETALTGSTIEVSWSKAVAGRDIITIVPAGADEDEIENHIRVKDDSSSGLRVPGEPGLYEVRYVIDEGRRTLASTPVEVTEPEMSVTAPETALAGSTIEVSWSKAVAGRDIITIVPAGADDDEIENHIRVKDNSSSGLRVPGEPGLYEVRYVIDEGRRTLASTPVEVTEPSVQLTATETVRAKGDIAVTWQGDTNSRDIVTIVPMGAEDDAVEQHKRVRDDTEATLRAPEETGMYEVRYVLDEGRRTLARAIVEVVAEDAALDTGGSLDVPETAAPGETVQVGWTSSSESDRQRISLARRDQADFTWIEAKKTDNEPPLMFTMPDEPGTYEFRLLDLAGPIVLSRAIIEVQ</sequence>
<protein>
    <recommendedName>
        <fullName evidence="2">VWFA domain-containing protein</fullName>
    </recommendedName>
</protein>
<dbReference type="SMART" id="SM00327">
    <property type="entry name" value="VWA"/>
    <property type="match status" value="1"/>
</dbReference>
<proteinExistence type="predicted"/>
<gene>
    <name evidence="3" type="ORF">MXMO3_02388</name>
</gene>
<feature type="signal peptide" evidence="1">
    <location>
        <begin position="1"/>
        <end position="22"/>
    </location>
</feature>
<dbReference type="AlphaFoldDB" id="A0A2R4MFS8"/>
<dbReference type="Gene3D" id="3.40.50.410">
    <property type="entry name" value="von Willebrand factor, type A domain"/>
    <property type="match status" value="1"/>
</dbReference>
<dbReference type="Proteomes" id="UP000258927">
    <property type="component" value="Chromosome"/>
</dbReference>
<evidence type="ECO:0000313" key="3">
    <source>
        <dbReference type="EMBL" id="AVX04901.1"/>
    </source>
</evidence>
<dbReference type="STRING" id="1122213.GCA_000423365_00067"/>
<evidence type="ECO:0000259" key="2">
    <source>
        <dbReference type="PROSITE" id="PS50234"/>
    </source>
</evidence>
<reference evidence="3 4" key="1">
    <citation type="submission" date="2017-05" db="EMBL/GenBank/DDBJ databases">
        <title>Genome Analysis of Maritalea myrionectae HL2708#5.</title>
        <authorList>
            <consortium name="Cotde Inc.-PKNU"/>
            <person name="Jang D."/>
            <person name="Oh H.-M."/>
        </authorList>
    </citation>
    <scope>NUCLEOTIDE SEQUENCE [LARGE SCALE GENOMIC DNA]</scope>
    <source>
        <strain evidence="3 4">HL2708#5</strain>
    </source>
</reference>
<feature type="domain" description="VWFA" evidence="2">
    <location>
        <begin position="25"/>
        <end position="204"/>
    </location>
</feature>
<dbReference type="InterPro" id="IPR036465">
    <property type="entry name" value="vWFA_dom_sf"/>
</dbReference>
<feature type="chain" id="PRO_5015343583" description="VWFA domain-containing protein" evidence="1">
    <location>
        <begin position="23"/>
        <end position="843"/>
    </location>
</feature>
<evidence type="ECO:0000256" key="1">
    <source>
        <dbReference type="SAM" id="SignalP"/>
    </source>
</evidence>
<dbReference type="Pfam" id="PF13519">
    <property type="entry name" value="VWA_2"/>
    <property type="match status" value="1"/>
</dbReference>